<dbReference type="EMBL" id="ML976618">
    <property type="protein sequence ID" value="KAF1841666.1"/>
    <property type="molecule type" value="Genomic_DNA"/>
</dbReference>
<gene>
    <name evidence="11" type="ORF">K460DRAFT_379703</name>
</gene>
<keyword evidence="4" id="KW-0256">Endoplasmic reticulum</keyword>
<dbReference type="GO" id="GO:0006487">
    <property type="term" value="P:protein N-linked glycosylation"/>
    <property type="evidence" value="ECO:0007669"/>
    <property type="project" value="TreeGrafter"/>
</dbReference>
<feature type="transmembrane region" description="Helical" evidence="8">
    <location>
        <begin position="191"/>
        <end position="212"/>
    </location>
</feature>
<dbReference type="GO" id="GO:0008250">
    <property type="term" value="C:oligosaccharyltransferase complex"/>
    <property type="evidence" value="ECO:0007669"/>
    <property type="project" value="InterPro"/>
</dbReference>
<feature type="signal peptide" evidence="9">
    <location>
        <begin position="1"/>
        <end position="21"/>
    </location>
</feature>
<evidence type="ECO:0000256" key="2">
    <source>
        <dbReference type="ARBA" id="ARBA00022692"/>
    </source>
</evidence>
<dbReference type="Pfam" id="PF25147">
    <property type="entry name" value="Ribophorin_II_C"/>
    <property type="match status" value="1"/>
</dbReference>
<reference evidence="11" key="1">
    <citation type="submission" date="2020-01" db="EMBL/GenBank/DDBJ databases">
        <authorList>
            <consortium name="DOE Joint Genome Institute"/>
            <person name="Haridas S."/>
            <person name="Albert R."/>
            <person name="Binder M."/>
            <person name="Bloem J."/>
            <person name="Labutti K."/>
            <person name="Salamov A."/>
            <person name="Andreopoulos B."/>
            <person name="Baker S.E."/>
            <person name="Barry K."/>
            <person name="Bills G."/>
            <person name="Bluhm B.H."/>
            <person name="Cannon C."/>
            <person name="Castanera R."/>
            <person name="Culley D.E."/>
            <person name="Daum C."/>
            <person name="Ezra D."/>
            <person name="Gonzalez J.B."/>
            <person name="Henrissat B."/>
            <person name="Kuo A."/>
            <person name="Liang C."/>
            <person name="Lipzen A."/>
            <person name="Lutzoni F."/>
            <person name="Magnuson J."/>
            <person name="Mondo S."/>
            <person name="Nolan M."/>
            <person name="Ohm R."/>
            <person name="Pangilinan J."/>
            <person name="Park H.-J."/>
            <person name="Ramirez L."/>
            <person name="Alfaro M."/>
            <person name="Sun H."/>
            <person name="Tritt A."/>
            <person name="Yoshinaga Y."/>
            <person name="Zwiers L.-H."/>
            <person name="Turgeon B.G."/>
            <person name="Goodwin S.B."/>
            <person name="Spatafora J.W."/>
            <person name="Crous P.W."/>
            <person name="Grigoriev I.V."/>
        </authorList>
    </citation>
    <scope>NUCLEOTIDE SEQUENCE</scope>
    <source>
        <strain evidence="11">CBS 394.84</strain>
    </source>
</reference>
<accession>A0A9P4G9U8</accession>
<dbReference type="PANTHER" id="PTHR12640:SF0">
    <property type="entry name" value="DOLICHYL-DIPHOSPHOOLIGOSACCHARIDE--PROTEIN GLYCOSYLTRANSFERASE SUBUNIT 2"/>
    <property type="match status" value="1"/>
</dbReference>
<feature type="transmembrane region" description="Helical" evidence="8">
    <location>
        <begin position="258"/>
        <end position="277"/>
    </location>
</feature>
<dbReference type="Proteomes" id="UP000800039">
    <property type="component" value="Unassembled WGS sequence"/>
</dbReference>
<feature type="region of interest" description="Disordered" evidence="7">
    <location>
        <begin position="37"/>
        <end position="57"/>
    </location>
</feature>
<evidence type="ECO:0000259" key="10">
    <source>
        <dbReference type="Pfam" id="PF25147"/>
    </source>
</evidence>
<keyword evidence="12" id="KW-1185">Reference proteome</keyword>
<comment type="caution">
    <text evidence="11">The sequence shown here is derived from an EMBL/GenBank/DDBJ whole genome shotgun (WGS) entry which is preliminary data.</text>
</comment>
<evidence type="ECO:0000256" key="4">
    <source>
        <dbReference type="ARBA" id="ARBA00022824"/>
    </source>
</evidence>
<proteinExistence type="predicted"/>
<dbReference type="RefSeq" id="XP_040784229.1">
    <property type="nucleotide sequence ID" value="XM_040935186.1"/>
</dbReference>
<dbReference type="PANTHER" id="PTHR12640">
    <property type="entry name" value="RIBOPHORIN II"/>
    <property type="match status" value="1"/>
</dbReference>
<keyword evidence="5 8" id="KW-1133">Transmembrane helix</keyword>
<evidence type="ECO:0000256" key="5">
    <source>
        <dbReference type="ARBA" id="ARBA00022989"/>
    </source>
</evidence>
<evidence type="ECO:0000256" key="6">
    <source>
        <dbReference type="ARBA" id="ARBA00023136"/>
    </source>
</evidence>
<keyword evidence="3 9" id="KW-0732">Signal</keyword>
<dbReference type="InterPro" id="IPR008814">
    <property type="entry name" value="Swp1"/>
</dbReference>
<evidence type="ECO:0000313" key="12">
    <source>
        <dbReference type="Proteomes" id="UP000800039"/>
    </source>
</evidence>
<protein>
    <recommendedName>
        <fullName evidence="10">Ribophorin II C-terminal domain-containing protein</fullName>
    </recommendedName>
</protein>
<feature type="chain" id="PRO_5044211454" description="Ribophorin II C-terminal domain-containing protein" evidence="9">
    <location>
        <begin position="22"/>
        <end position="289"/>
    </location>
</feature>
<dbReference type="OrthoDB" id="432292at2759"/>
<organism evidence="11 12">
    <name type="scientific">Cucurbitaria berberidis CBS 394.84</name>
    <dbReference type="NCBI Taxonomy" id="1168544"/>
    <lineage>
        <taxon>Eukaryota</taxon>
        <taxon>Fungi</taxon>
        <taxon>Dikarya</taxon>
        <taxon>Ascomycota</taxon>
        <taxon>Pezizomycotina</taxon>
        <taxon>Dothideomycetes</taxon>
        <taxon>Pleosporomycetidae</taxon>
        <taxon>Pleosporales</taxon>
        <taxon>Pleosporineae</taxon>
        <taxon>Cucurbitariaceae</taxon>
        <taxon>Cucurbitaria</taxon>
    </lineage>
</organism>
<keyword evidence="2 8" id="KW-0812">Transmembrane</keyword>
<evidence type="ECO:0000256" key="3">
    <source>
        <dbReference type="ARBA" id="ARBA00022729"/>
    </source>
</evidence>
<feature type="domain" description="Ribophorin II C-terminal" evidence="10">
    <location>
        <begin position="181"/>
        <end position="284"/>
    </location>
</feature>
<sequence length="289" mass="30395">MRVLYSLVSSLLLSGTAIVSAASSWSFEDATVSISSKGAGVGGGSKDKLSPSTPLGKSASLGATDTLKLLLTTVDGKTAKRPHQAFLTLTDPTTGLEESFVLNVKESGKGKVDLSHKDLPHQFLTSAKPITASIVIGSFGSSTPYKSKVFNLQVARDPNVPLTIPEPALRYAAESEIHHIFRSDPQSPPKLITLVFAAAVAAALPVLFVVWASLGANASHLSKALGDAPVSHALFYGSILAMEGVFFLYYTSWNLFQTLPAAAVVGVVAFLSGSRALSEVQERRLAGLR</sequence>
<evidence type="ECO:0000313" key="11">
    <source>
        <dbReference type="EMBL" id="KAF1841666.1"/>
    </source>
</evidence>
<evidence type="ECO:0000256" key="7">
    <source>
        <dbReference type="SAM" id="MobiDB-lite"/>
    </source>
</evidence>
<dbReference type="GeneID" id="63852437"/>
<name>A0A9P4G9U8_9PLEO</name>
<dbReference type="AlphaFoldDB" id="A0A9P4G9U8"/>
<evidence type="ECO:0000256" key="8">
    <source>
        <dbReference type="SAM" id="Phobius"/>
    </source>
</evidence>
<evidence type="ECO:0000256" key="1">
    <source>
        <dbReference type="ARBA" id="ARBA00004477"/>
    </source>
</evidence>
<comment type="subcellular location">
    <subcellularLocation>
        <location evidence="1">Endoplasmic reticulum membrane</location>
        <topology evidence="1">Multi-pass membrane protein</topology>
    </subcellularLocation>
</comment>
<evidence type="ECO:0000256" key="9">
    <source>
        <dbReference type="SAM" id="SignalP"/>
    </source>
</evidence>
<dbReference type="InterPro" id="IPR056790">
    <property type="entry name" value="Ribophorin_II_C"/>
</dbReference>
<feature type="transmembrane region" description="Helical" evidence="8">
    <location>
        <begin position="233"/>
        <end position="252"/>
    </location>
</feature>
<keyword evidence="6 8" id="KW-0472">Membrane</keyword>